<dbReference type="PANTHER" id="PTHR30419">
    <property type="entry name" value="HTH-TYPE TRANSCRIPTIONAL REGULATOR YBHD"/>
    <property type="match status" value="1"/>
</dbReference>
<dbReference type="PANTHER" id="PTHR30419:SF8">
    <property type="entry name" value="NITROGEN ASSIMILATION TRANSCRIPTIONAL ACTIVATOR-RELATED"/>
    <property type="match status" value="1"/>
</dbReference>
<dbReference type="SUPFAM" id="SSF53850">
    <property type="entry name" value="Periplasmic binding protein-like II"/>
    <property type="match status" value="1"/>
</dbReference>
<accession>A0A1H2X8W5</accession>
<proteinExistence type="inferred from homology"/>
<dbReference type="GO" id="GO:0005829">
    <property type="term" value="C:cytosol"/>
    <property type="evidence" value="ECO:0007669"/>
    <property type="project" value="TreeGrafter"/>
</dbReference>
<sequence>MKFEERHLAQLAAVVETGSVSDGAALIGLSQPAVSRTLSQMEKRLGQPLFEAGRRPLVPTLIGQQLAAHGKVIWQASRKASETVRGFQRGSVGTVRVAGVPFFMDAFISQMIGEFQRLEPDIRVDQSYGNLPELQAGIKSNQLDLAICPMGIVEAGSGFEFTPILPGRNIVACRTAHPLLKKRGLSSTDLLDHPWIAPLPGSPLLADLHAILLSIGMSEINIRYSGGSLLSVLNYLEETDALTVMPHSVVFALRRDRQVTVLPVTIPQPERTLGLLRMAGAARLPASEKLLRHIVTRFGDLRQMIQRHENAVVWGM</sequence>
<dbReference type="Pfam" id="PF03466">
    <property type="entry name" value="LysR_substrate"/>
    <property type="match status" value="1"/>
</dbReference>
<evidence type="ECO:0000259" key="5">
    <source>
        <dbReference type="PROSITE" id="PS50931"/>
    </source>
</evidence>
<feature type="domain" description="HTH lysR-type" evidence="5">
    <location>
        <begin position="1"/>
        <end position="60"/>
    </location>
</feature>
<dbReference type="InterPro" id="IPR005119">
    <property type="entry name" value="LysR_subst-bd"/>
</dbReference>
<dbReference type="InterPro" id="IPR036390">
    <property type="entry name" value="WH_DNA-bd_sf"/>
</dbReference>
<evidence type="ECO:0000256" key="1">
    <source>
        <dbReference type="ARBA" id="ARBA00009437"/>
    </source>
</evidence>
<dbReference type="GO" id="GO:0003677">
    <property type="term" value="F:DNA binding"/>
    <property type="evidence" value="ECO:0007669"/>
    <property type="project" value="UniProtKB-KW"/>
</dbReference>
<dbReference type="Gene3D" id="3.40.190.290">
    <property type="match status" value="1"/>
</dbReference>
<dbReference type="EMBL" id="FNOM01000004">
    <property type="protein sequence ID" value="SDW88709.1"/>
    <property type="molecule type" value="Genomic_DNA"/>
</dbReference>
<dbReference type="PROSITE" id="PS50931">
    <property type="entry name" value="HTH_LYSR"/>
    <property type="match status" value="1"/>
</dbReference>
<evidence type="ECO:0000256" key="4">
    <source>
        <dbReference type="ARBA" id="ARBA00023163"/>
    </source>
</evidence>
<dbReference type="InterPro" id="IPR000847">
    <property type="entry name" value="LysR_HTH_N"/>
</dbReference>
<dbReference type="SUPFAM" id="SSF46785">
    <property type="entry name" value="Winged helix' DNA-binding domain"/>
    <property type="match status" value="1"/>
</dbReference>
<keyword evidence="3 6" id="KW-0238">DNA-binding</keyword>
<keyword evidence="7" id="KW-1185">Reference proteome</keyword>
<dbReference type="RefSeq" id="WP_092887372.1">
    <property type="nucleotide sequence ID" value="NZ_CP061498.1"/>
</dbReference>
<keyword evidence="2" id="KW-0805">Transcription regulation</keyword>
<comment type="similarity">
    <text evidence="1">Belongs to the LysR transcriptional regulatory family.</text>
</comment>
<dbReference type="InterPro" id="IPR036388">
    <property type="entry name" value="WH-like_DNA-bd_sf"/>
</dbReference>
<dbReference type="Gene3D" id="1.10.10.10">
    <property type="entry name" value="Winged helix-like DNA-binding domain superfamily/Winged helix DNA-binding domain"/>
    <property type="match status" value="1"/>
</dbReference>
<protein>
    <submittedName>
        <fullName evidence="6">DNA-binding transcriptional regulator, LysR family</fullName>
    </submittedName>
</protein>
<gene>
    <name evidence="6" type="ORF">SAMN04488238_10492</name>
</gene>
<dbReference type="InterPro" id="IPR050950">
    <property type="entry name" value="HTH-type_LysR_regulators"/>
</dbReference>
<evidence type="ECO:0000313" key="7">
    <source>
        <dbReference type="Proteomes" id="UP000198539"/>
    </source>
</evidence>
<evidence type="ECO:0000313" key="6">
    <source>
        <dbReference type="EMBL" id="SDW88709.1"/>
    </source>
</evidence>
<dbReference type="STRING" id="564137.SAMN04488238_10492"/>
<evidence type="ECO:0000256" key="3">
    <source>
        <dbReference type="ARBA" id="ARBA00023125"/>
    </source>
</evidence>
<dbReference type="OrthoDB" id="9803030at2"/>
<dbReference type="Pfam" id="PF00126">
    <property type="entry name" value="HTH_1"/>
    <property type="match status" value="1"/>
</dbReference>
<reference evidence="6 7" key="1">
    <citation type="submission" date="2016-10" db="EMBL/GenBank/DDBJ databases">
        <authorList>
            <person name="de Groot N.N."/>
        </authorList>
    </citation>
    <scope>NUCLEOTIDE SEQUENCE [LARGE SCALE GENOMIC DNA]</scope>
    <source>
        <strain evidence="6 7">CGMCC 1.8894</strain>
    </source>
</reference>
<name>A0A1H2X8W5_9RHOB</name>
<keyword evidence="4" id="KW-0804">Transcription</keyword>
<organism evidence="6 7">
    <name type="scientific">Roseicitreum antarcticum</name>
    <dbReference type="NCBI Taxonomy" id="564137"/>
    <lineage>
        <taxon>Bacteria</taxon>
        <taxon>Pseudomonadati</taxon>
        <taxon>Pseudomonadota</taxon>
        <taxon>Alphaproteobacteria</taxon>
        <taxon>Rhodobacterales</taxon>
        <taxon>Paracoccaceae</taxon>
        <taxon>Roseicitreum</taxon>
    </lineage>
</organism>
<evidence type="ECO:0000256" key="2">
    <source>
        <dbReference type="ARBA" id="ARBA00023015"/>
    </source>
</evidence>
<dbReference type="Proteomes" id="UP000198539">
    <property type="component" value="Unassembled WGS sequence"/>
</dbReference>
<dbReference type="GO" id="GO:0003700">
    <property type="term" value="F:DNA-binding transcription factor activity"/>
    <property type="evidence" value="ECO:0007669"/>
    <property type="project" value="InterPro"/>
</dbReference>
<dbReference type="AlphaFoldDB" id="A0A1H2X8W5"/>